<feature type="compositionally biased region" description="Low complexity" evidence="3">
    <location>
        <begin position="38"/>
        <end position="47"/>
    </location>
</feature>
<proteinExistence type="predicted"/>
<evidence type="ECO:0000313" key="5">
    <source>
        <dbReference type="RefSeq" id="XP_016443826.1"/>
    </source>
</evidence>
<reference evidence="5" key="1">
    <citation type="submission" date="2025-08" db="UniProtKB">
        <authorList>
            <consortium name="RefSeq"/>
        </authorList>
    </citation>
    <scope>IDENTIFICATION</scope>
</reference>
<dbReference type="PANTHER" id="PTHR31342">
    <property type="entry name" value="PROTEIN CHUP1, CHLOROPLASTIC"/>
    <property type="match status" value="1"/>
</dbReference>
<feature type="coiled-coil region" evidence="2">
    <location>
        <begin position="333"/>
        <end position="360"/>
    </location>
</feature>
<feature type="region of interest" description="Disordered" evidence="3">
    <location>
        <begin position="447"/>
        <end position="467"/>
    </location>
</feature>
<dbReference type="KEGG" id="nta:107769164"/>
<accession>A0A1S3XV54</accession>
<organism evidence="5">
    <name type="scientific">Nicotiana tabacum</name>
    <name type="common">Common tobacco</name>
    <dbReference type="NCBI Taxonomy" id="4097"/>
    <lineage>
        <taxon>Eukaryota</taxon>
        <taxon>Viridiplantae</taxon>
        <taxon>Streptophyta</taxon>
        <taxon>Embryophyta</taxon>
        <taxon>Tracheophyta</taxon>
        <taxon>Spermatophyta</taxon>
        <taxon>Magnoliopsida</taxon>
        <taxon>eudicotyledons</taxon>
        <taxon>Gunneridae</taxon>
        <taxon>Pentapetalae</taxon>
        <taxon>asterids</taxon>
        <taxon>lamiids</taxon>
        <taxon>Solanales</taxon>
        <taxon>Solanaceae</taxon>
        <taxon>Nicotianoideae</taxon>
        <taxon>Nicotianeae</taxon>
        <taxon>Nicotiana</taxon>
    </lineage>
</organism>
<evidence type="ECO:0000256" key="3">
    <source>
        <dbReference type="SAM" id="MobiDB-lite"/>
    </source>
</evidence>
<evidence type="ECO:0000256" key="4">
    <source>
        <dbReference type="SAM" id="Phobius"/>
    </source>
</evidence>
<feature type="region of interest" description="Disordered" evidence="3">
    <location>
        <begin position="127"/>
        <end position="150"/>
    </location>
</feature>
<protein>
    <submittedName>
        <fullName evidence="5">Protein CHUP1, chloroplastic</fullName>
    </submittedName>
</protein>
<feature type="region of interest" description="Disordered" evidence="3">
    <location>
        <begin position="524"/>
        <end position="554"/>
    </location>
</feature>
<feature type="transmembrane region" description="Helical" evidence="4">
    <location>
        <begin position="12"/>
        <end position="31"/>
    </location>
</feature>
<dbReference type="AlphaFoldDB" id="A0A1S3XV54"/>
<evidence type="ECO:0000256" key="1">
    <source>
        <dbReference type="ARBA" id="ARBA00023054"/>
    </source>
</evidence>
<feature type="compositionally biased region" description="Low complexity" evidence="3">
    <location>
        <begin position="86"/>
        <end position="97"/>
    </location>
</feature>
<dbReference type="PaxDb" id="4097-A0A1S3XV54"/>
<feature type="region of interest" description="Disordered" evidence="3">
    <location>
        <begin position="38"/>
        <end position="102"/>
    </location>
</feature>
<evidence type="ECO:0000256" key="2">
    <source>
        <dbReference type="SAM" id="Coils"/>
    </source>
</evidence>
<feature type="compositionally biased region" description="Basic and acidic residues" evidence="3">
    <location>
        <begin position="582"/>
        <end position="593"/>
    </location>
</feature>
<gene>
    <name evidence="5" type="primary">LOC107769164</name>
</gene>
<dbReference type="STRING" id="4097.A0A1S3XV54"/>
<keyword evidence="1 2" id="KW-0175">Coiled coil</keyword>
<keyword evidence="4" id="KW-1133">Transmembrane helix</keyword>
<dbReference type="PANTHER" id="PTHR31342:SF4">
    <property type="entry name" value="ACTIN BINDING PROTEIN FAMILY"/>
    <property type="match status" value="1"/>
</dbReference>
<feature type="region of interest" description="Disordered" evidence="3">
    <location>
        <begin position="574"/>
        <end position="593"/>
    </location>
</feature>
<sequence>MMRDKRDLRPVILKFGVALALSLGGILFAFFRTKRIKPSNSSPSPNSGGQKGKLKNDDQKTPASCNSVFDVPERDEDFSLPKRIIESSISGPSTSGRSDGDRDGFLLPEFNELVEEFSLFSKANFSPKKDVETPQHDGDSPREHKIVADDHEQEIKNLKNIVKTLKERERTLEIQLLEYYGLKEQESAVMELQNRLKINNMEAKLLGLKAESLKAEKTRLEAQVADYAKVVSELEAAKLKIKQLKKKLRLEADQNKEQILSLKERVLKLRDEKNPVEAESDVQLKPEKLKDLESEADELRKFNHSLRVENSTLAERLESVQFLATSVPGDNETKALEEEKLQLRKQNEDLIKELEQLQADRCNDAEELVYLRWVNACLRYELRNYQPIPGKTTARDLSKTLSPKSEKKAKQLILEYANKEGQGDKGIHVSDIDSDWLSSQASYLSDSGEFDDTSVDNSSAHKTDAPNKSKVFGKLMRLVRGKDHHHGQSSPEMVHSTERRPSYSSGYNSDTAAIDAGAVRLRSRSRISSQGSSKQFMDFNPVSQGSRNVKGERNNYLTGMRRYSDSLDYISKHLADSPQQERNNHDPENVQKSELLKYAEVLQGSRSKTSFRKRSASVSFF</sequence>
<feature type="region of interest" description="Disordered" evidence="3">
    <location>
        <begin position="481"/>
        <end position="510"/>
    </location>
</feature>
<dbReference type="RefSeq" id="XP_016443826.1">
    <property type="nucleotide sequence ID" value="XM_016588340.1"/>
</dbReference>
<dbReference type="OrthoDB" id="1870283at2759"/>
<keyword evidence="4" id="KW-0472">Membrane</keyword>
<name>A0A1S3XV54_TOBAC</name>
<dbReference type="InterPro" id="IPR040265">
    <property type="entry name" value="CHUP1/IPGA1-like"/>
</dbReference>
<keyword evidence="4" id="KW-0812">Transmembrane</keyword>
<dbReference type="OMA" id="THSMDFQ"/>
<dbReference type="GO" id="GO:0072699">
    <property type="term" value="P:protein localization to cortical microtubule cytoskeleton"/>
    <property type="evidence" value="ECO:0000318"/>
    <property type="project" value="GO_Central"/>
</dbReference>
<dbReference type="GO" id="GO:0055028">
    <property type="term" value="C:cortical microtubule"/>
    <property type="evidence" value="ECO:0000318"/>
    <property type="project" value="GO_Central"/>
</dbReference>